<dbReference type="eggNOG" id="COG3211">
    <property type="taxonomic scope" value="Bacteria"/>
</dbReference>
<dbReference type="PATRIC" id="fig|1317124.6.peg.793"/>
<proteinExistence type="predicted"/>
<sequence length="520" mass="56431">MKFTGLTALFLSTALAMPAAAESLTRVVTVPLGAEITGMFLEGDDLFFNVQHPADDLGNEFARATVGVISNADFEASELAAAEGDDKKVVKSAFGKYQVLVQEGDFDKIGHIAGSKGEIKVSNDPDFNAFVRTGANEGFLFTNWEDRPGGMSRVKMTRDEGGMWKVDEADAKMLDFTGVEGTWVNCFGSLSPWGTPLSSEELYFDNTADWNNPEYEDIGDVAALESYLGHYPNPYRYGYIVEITNPTGSATPNKLFSMGRFSHENSVVMPDQRTVYLSDDGTDVVFYKFVADRAGDLTSGTLYAAKMTQMAEPGTPAADASFQISWIELAHGSNGEIAGWIAEYDGITQDKFEADKTSYISDEDVAAWARGEAADNRVAFLESRKAAKAKGATAEFRKMEGVNINHAAAADGSVPFMYMAMSEVAKGMADDQGDIQVETNKCGVVYEMRLDSNFNVSMMKPIVAGGAYDKNNEANACDLNGISNPDNIVVLGNGNVLIGEDTGHHENNAMWLWKPERAAM</sequence>
<feature type="chain" id="PRO_5001797806" description="Cell surface protein" evidence="1">
    <location>
        <begin position="22"/>
        <end position="520"/>
    </location>
</feature>
<protein>
    <recommendedName>
        <fullName evidence="4">Cell surface protein</fullName>
    </recommendedName>
</protein>
<dbReference type="EMBL" id="AQRC01000002">
    <property type="protein sequence ID" value="KFE36426.1"/>
    <property type="molecule type" value="Genomic_DNA"/>
</dbReference>
<name>A0A085U0C9_9RHOB</name>
<keyword evidence="1" id="KW-0732">Signal</keyword>
<dbReference type="RefSeq" id="WP_038143942.1">
    <property type="nucleotide sequence ID" value="NZ_AQRC01000002.1"/>
</dbReference>
<dbReference type="AlphaFoldDB" id="A0A085U0C9"/>
<reference evidence="3" key="1">
    <citation type="submission" date="2013-04" db="EMBL/GenBank/DDBJ databases">
        <title>Thioclava sp. 13D2W-2 Genome Sequencing.</title>
        <authorList>
            <person name="Lai Q."/>
            <person name="Li G."/>
            <person name="Shao Z."/>
        </authorList>
    </citation>
    <scope>NUCLEOTIDE SEQUENCE [LARGE SCALE GENOMIC DNA]</scope>
    <source>
        <strain evidence="3">13D2W-2</strain>
    </source>
</reference>
<dbReference type="InterPro" id="IPR008557">
    <property type="entry name" value="PhoX"/>
</dbReference>
<dbReference type="PANTHER" id="PTHR35399">
    <property type="entry name" value="SLR8030 PROTEIN"/>
    <property type="match status" value="1"/>
</dbReference>
<evidence type="ECO:0000313" key="3">
    <source>
        <dbReference type="Proteomes" id="UP000028607"/>
    </source>
</evidence>
<evidence type="ECO:0000313" key="2">
    <source>
        <dbReference type="EMBL" id="KFE36426.1"/>
    </source>
</evidence>
<feature type="signal peptide" evidence="1">
    <location>
        <begin position="1"/>
        <end position="21"/>
    </location>
</feature>
<gene>
    <name evidence="2" type="ORF">DW2_03919</name>
</gene>
<dbReference type="STRING" id="1317124.DW2_03919"/>
<dbReference type="OrthoDB" id="9801383at2"/>
<evidence type="ECO:0008006" key="4">
    <source>
        <dbReference type="Google" id="ProtNLM"/>
    </source>
</evidence>
<accession>A0A085U0C9</accession>
<keyword evidence="3" id="KW-1185">Reference proteome</keyword>
<reference evidence="2 3" key="2">
    <citation type="journal article" date="2015" name="Antonie Van Leeuwenhoek">
        <title>Thioclava indica sp. nov., isolated from surface seawater of the Indian Ocean.</title>
        <authorList>
            <person name="Liu Y."/>
            <person name="Lai Q."/>
            <person name="Du J."/>
            <person name="Xu H."/>
            <person name="Jiang L."/>
            <person name="Shao Z."/>
        </authorList>
    </citation>
    <scope>NUCLEOTIDE SEQUENCE [LARGE SCALE GENOMIC DNA]</scope>
    <source>
        <strain evidence="2 3">13D2W-2</strain>
    </source>
</reference>
<dbReference type="Pfam" id="PF05787">
    <property type="entry name" value="PhoX"/>
    <property type="match status" value="1"/>
</dbReference>
<evidence type="ECO:0000256" key="1">
    <source>
        <dbReference type="SAM" id="SignalP"/>
    </source>
</evidence>
<comment type="caution">
    <text evidence="2">The sequence shown here is derived from an EMBL/GenBank/DDBJ whole genome shotgun (WGS) entry which is preliminary data.</text>
</comment>
<dbReference type="PANTHER" id="PTHR35399:SF2">
    <property type="entry name" value="DUF839 DOMAIN-CONTAINING PROTEIN"/>
    <property type="match status" value="1"/>
</dbReference>
<dbReference type="Proteomes" id="UP000028607">
    <property type="component" value="Unassembled WGS sequence"/>
</dbReference>
<organism evidence="2 3">
    <name type="scientific">Thioclava atlantica</name>
    <dbReference type="NCBI Taxonomy" id="1317124"/>
    <lineage>
        <taxon>Bacteria</taxon>
        <taxon>Pseudomonadati</taxon>
        <taxon>Pseudomonadota</taxon>
        <taxon>Alphaproteobacteria</taxon>
        <taxon>Rhodobacterales</taxon>
        <taxon>Paracoccaceae</taxon>
        <taxon>Thioclava</taxon>
    </lineage>
</organism>